<feature type="compositionally biased region" description="Pro residues" evidence="3">
    <location>
        <begin position="575"/>
        <end position="588"/>
    </location>
</feature>
<feature type="region of interest" description="Disordered" evidence="3">
    <location>
        <begin position="499"/>
        <end position="531"/>
    </location>
</feature>
<feature type="compositionally biased region" description="Polar residues" evidence="3">
    <location>
        <begin position="377"/>
        <end position="395"/>
    </location>
</feature>
<feature type="region of interest" description="Disordered" evidence="3">
    <location>
        <begin position="373"/>
        <end position="409"/>
    </location>
</feature>
<feature type="compositionally biased region" description="Acidic residues" evidence="3">
    <location>
        <begin position="625"/>
        <end position="635"/>
    </location>
</feature>
<name>A0A8T0I6S2_CERPU</name>
<feature type="compositionally biased region" description="Polar residues" evidence="3">
    <location>
        <begin position="512"/>
        <end position="527"/>
    </location>
</feature>
<accession>A0A8T0I6S2</accession>
<gene>
    <name evidence="5" type="ORF">KC19_4G078700</name>
</gene>
<evidence type="ECO:0000256" key="3">
    <source>
        <dbReference type="SAM" id="MobiDB-lite"/>
    </source>
</evidence>
<keyword evidence="6" id="KW-1185">Reference proteome</keyword>
<dbReference type="CDD" id="cd22471">
    <property type="entry name" value="KH-I_RIK_like_rpt1"/>
    <property type="match status" value="1"/>
</dbReference>
<protein>
    <recommendedName>
        <fullName evidence="1">Protein RIK</fullName>
    </recommendedName>
    <alternativeName>
        <fullName evidence="2">Rough sheath 2-interacting KH domain protein</fullName>
    </alternativeName>
</protein>
<evidence type="ECO:0000313" key="6">
    <source>
        <dbReference type="Proteomes" id="UP000822688"/>
    </source>
</evidence>
<dbReference type="InterPro" id="IPR031121">
    <property type="entry name" value="RIK/BLOM7"/>
</dbReference>
<dbReference type="InterPro" id="IPR055256">
    <property type="entry name" value="KH_1_KHDC4/BBP-like"/>
</dbReference>
<evidence type="ECO:0000256" key="2">
    <source>
        <dbReference type="ARBA" id="ARBA00081001"/>
    </source>
</evidence>
<dbReference type="FunFam" id="3.30.1370.10:FF:000037">
    <property type="entry name" value="KH domain protein"/>
    <property type="match status" value="1"/>
</dbReference>
<reference evidence="5" key="1">
    <citation type="submission" date="2020-06" db="EMBL/GenBank/DDBJ databases">
        <title>WGS assembly of Ceratodon purpureus strain R40.</title>
        <authorList>
            <person name="Carey S.B."/>
            <person name="Jenkins J."/>
            <person name="Shu S."/>
            <person name="Lovell J.T."/>
            <person name="Sreedasyam A."/>
            <person name="Maumus F."/>
            <person name="Tiley G.P."/>
            <person name="Fernandez-Pozo N."/>
            <person name="Barry K."/>
            <person name="Chen C."/>
            <person name="Wang M."/>
            <person name="Lipzen A."/>
            <person name="Daum C."/>
            <person name="Saski C.A."/>
            <person name="Payton A.C."/>
            <person name="Mcbreen J.C."/>
            <person name="Conrad R.E."/>
            <person name="Kollar L.M."/>
            <person name="Olsson S."/>
            <person name="Huttunen S."/>
            <person name="Landis J.B."/>
            <person name="Wickett N.J."/>
            <person name="Johnson M.G."/>
            <person name="Rensing S.A."/>
            <person name="Grimwood J."/>
            <person name="Schmutz J."/>
            <person name="Mcdaniel S.F."/>
        </authorList>
    </citation>
    <scope>NUCLEOTIDE SEQUENCE</scope>
    <source>
        <strain evidence="5">R40</strain>
    </source>
</reference>
<evidence type="ECO:0000313" key="5">
    <source>
        <dbReference type="EMBL" id="KAG0579172.1"/>
    </source>
</evidence>
<feature type="region of interest" description="Disordered" evidence="3">
    <location>
        <begin position="568"/>
        <end position="635"/>
    </location>
</feature>
<dbReference type="Gene3D" id="3.30.1370.10">
    <property type="entry name" value="K Homology domain, type 1"/>
    <property type="match status" value="1"/>
</dbReference>
<dbReference type="GO" id="GO:0005634">
    <property type="term" value="C:nucleus"/>
    <property type="evidence" value="ECO:0007669"/>
    <property type="project" value="InterPro"/>
</dbReference>
<dbReference type="PANTHER" id="PTHR15744">
    <property type="entry name" value="BLOM7"/>
    <property type="match status" value="1"/>
</dbReference>
<evidence type="ECO:0000259" key="4">
    <source>
        <dbReference type="SMART" id="SM00322"/>
    </source>
</evidence>
<comment type="caution">
    <text evidence="5">The sequence shown here is derived from an EMBL/GenBank/DDBJ whole genome shotgun (WGS) entry which is preliminary data.</text>
</comment>
<dbReference type="InterPro" id="IPR036612">
    <property type="entry name" value="KH_dom_type_1_sf"/>
</dbReference>
<feature type="domain" description="K Homology" evidence="4">
    <location>
        <begin position="212"/>
        <end position="297"/>
    </location>
</feature>
<proteinExistence type="predicted"/>
<dbReference type="SUPFAM" id="SSF54791">
    <property type="entry name" value="Eukaryotic type KH-domain (KH-domain type I)"/>
    <property type="match status" value="1"/>
</dbReference>
<dbReference type="AlphaFoldDB" id="A0A8T0I6S2"/>
<dbReference type="InterPro" id="IPR004087">
    <property type="entry name" value="KH_dom"/>
</dbReference>
<dbReference type="CDD" id="cd22472">
    <property type="entry name" value="KH-I_RIK_like_rpt2"/>
    <property type="match status" value="1"/>
</dbReference>
<organism evidence="5 6">
    <name type="scientific">Ceratodon purpureus</name>
    <name type="common">Fire moss</name>
    <name type="synonym">Dicranum purpureum</name>
    <dbReference type="NCBI Taxonomy" id="3225"/>
    <lineage>
        <taxon>Eukaryota</taxon>
        <taxon>Viridiplantae</taxon>
        <taxon>Streptophyta</taxon>
        <taxon>Embryophyta</taxon>
        <taxon>Bryophyta</taxon>
        <taxon>Bryophytina</taxon>
        <taxon>Bryopsida</taxon>
        <taxon>Dicranidae</taxon>
        <taxon>Pseudoditrichales</taxon>
        <taxon>Ditrichaceae</taxon>
        <taxon>Ceratodon</taxon>
    </lineage>
</organism>
<dbReference type="Pfam" id="PF22675">
    <property type="entry name" value="KH-I_KHDC4-BBP"/>
    <property type="match status" value="1"/>
</dbReference>
<evidence type="ECO:0000256" key="1">
    <source>
        <dbReference type="ARBA" id="ARBA00070402"/>
    </source>
</evidence>
<dbReference type="Proteomes" id="UP000822688">
    <property type="component" value="Chromosome 4"/>
</dbReference>
<sequence length="662" mass="70355">MAEDPAPAVRQRKKRKWDQPAEALVSPAISMPLPSIMQFGGANPLTAFGMPNMMTMMSGYMSLPMVTTTIPVASPLTSTSSAAAIVQKINQELVAKGLMLPSKVHDEVISREIVINDADPGVRYKLTKRQTQEEIQAKTGAVVITRGRFRPPNGPPDLEKPLYLHISAGVQLKDTAERIKAVDAATAFVEEMMKQGPPSAGALQSGGGSPLLSAVVNVGIEADPSFNLIGRIRGPNDQYIKHIMTETGAEVVIRGRGSGYTDPSTGEELQQPLHLFISSESAKSLDDARKLTENLLETIRTDHSSFRPGPHQPMAKDPSSMYNHGGAPHVPSSMVPYDYQHTPARNLMDPYANMRPPSKSYSAVPPPQRLMIGGASDASTNSSGTIRIGSDTRSGGQEVHESPTTSTTSAVHVSGVVTSGPYQPPVNANHASQNTSSYYQAAGAVPYPNPSYPGHVPTSTYGGYGGVYPQVSPLQQVAAALQRPPLPVSVRPGLVVGGVVPPGTEVPPPSTHSGQSTRQIETNSSGPVQKERRKFQEFPVAAKNVATDVSQVHQSIGSAKENAIGSSNINASVKMPPPPPKFIPPPPKFTLSSASVGNMPPKRASPSSEKGASEPEQDGLKLVEYGEEDDDDASEENVVVKIKAENSQSFLHPNGKPFWAAP</sequence>
<dbReference type="PANTHER" id="PTHR15744:SF0">
    <property type="entry name" value="KH HOMOLOGY DOMAIN-CONTAINING PROTEIN 4"/>
    <property type="match status" value="1"/>
</dbReference>
<dbReference type="EMBL" id="CM026424">
    <property type="protein sequence ID" value="KAG0579172.1"/>
    <property type="molecule type" value="Genomic_DNA"/>
</dbReference>
<dbReference type="GO" id="GO:0003723">
    <property type="term" value="F:RNA binding"/>
    <property type="evidence" value="ECO:0007669"/>
    <property type="project" value="InterPro"/>
</dbReference>
<dbReference type="Pfam" id="PF23469">
    <property type="entry name" value="KH_12"/>
    <property type="match status" value="1"/>
</dbReference>
<dbReference type="SMART" id="SM00322">
    <property type="entry name" value="KH"/>
    <property type="match status" value="1"/>
</dbReference>
<feature type="region of interest" description="Disordered" evidence="3">
    <location>
        <begin position="1"/>
        <end position="20"/>
    </location>
</feature>
<dbReference type="InterPro" id="IPR056149">
    <property type="entry name" value="PRP5/DDX46/KHDC4_KH"/>
</dbReference>